<proteinExistence type="predicted"/>
<feature type="chain" id="PRO_5045349496" evidence="1">
    <location>
        <begin position="20"/>
        <end position="126"/>
    </location>
</feature>
<sequence length="126" mass="14332">MNMRKIIMLVLALPLASFAAINDTNNAAHEICLTEWNITDKAGSTDRDVLSIVNEEVSSFKERGFSLSDFGIDESEYIATSARIAESFRKDHRPPNRQYDDDLRDTLRELMVPRCVTKVKESLTNH</sequence>
<dbReference type="AlphaFoldDB" id="A0AAN0KI17"/>
<evidence type="ECO:0000313" key="3">
    <source>
        <dbReference type="Proteomes" id="UP001377830"/>
    </source>
</evidence>
<evidence type="ECO:0000313" key="2">
    <source>
        <dbReference type="EMBL" id="BES84743.1"/>
    </source>
</evidence>
<keyword evidence="3" id="KW-1185">Reference proteome</keyword>
<dbReference type="Proteomes" id="UP001377830">
    <property type="component" value="Chromosome"/>
</dbReference>
<accession>A0AAN0KI17</accession>
<reference evidence="3" key="1">
    <citation type="journal article" date="2024" name="Int. J. Syst. Evol. Microbiol.">
        <title>Pectobacterium araliae sp. nov., a pathogen causing bacterial soft rot of Japanese angelica tree in Japan.</title>
        <authorList>
            <person name="Sawada H."/>
            <person name="Someya N."/>
            <person name="Morohoshi T."/>
            <person name="Ono M."/>
            <person name="Satou M."/>
        </authorList>
    </citation>
    <scope>NUCLEOTIDE SEQUENCE [LARGE SCALE GENOMIC DNA]</scope>
    <source>
        <strain evidence="3">MAFF 302110</strain>
    </source>
</reference>
<protein>
    <submittedName>
        <fullName evidence="2">Uncharacterized protein</fullName>
    </submittedName>
</protein>
<dbReference type="EMBL" id="AP028908">
    <property type="protein sequence ID" value="BES84743.1"/>
    <property type="molecule type" value="Genomic_DNA"/>
</dbReference>
<gene>
    <name evidence="2" type="ORF">PEC302110_18400</name>
</gene>
<keyword evidence="1" id="KW-0732">Signal</keyword>
<evidence type="ECO:0000256" key="1">
    <source>
        <dbReference type="SAM" id="SignalP"/>
    </source>
</evidence>
<feature type="signal peptide" evidence="1">
    <location>
        <begin position="1"/>
        <end position="19"/>
    </location>
</feature>
<organism evidence="2 3">
    <name type="scientific">Pectobacterium araliae</name>
    <dbReference type="NCBI Taxonomy" id="3073862"/>
    <lineage>
        <taxon>Bacteria</taxon>
        <taxon>Pseudomonadati</taxon>
        <taxon>Pseudomonadota</taxon>
        <taxon>Gammaproteobacteria</taxon>
        <taxon>Enterobacterales</taxon>
        <taxon>Pectobacteriaceae</taxon>
        <taxon>Pectobacterium</taxon>
    </lineage>
</organism>
<name>A0AAN0KI17_9GAMM</name>
<dbReference type="KEGG" id="parl:PEC302110_18400"/>